<comment type="similarity">
    <text evidence="1 4">Belongs to the serpin family.</text>
</comment>
<dbReference type="PANTHER" id="PTHR11461:SF211">
    <property type="entry name" value="GH10112P-RELATED"/>
    <property type="match status" value="1"/>
</dbReference>
<evidence type="ECO:0000256" key="4">
    <source>
        <dbReference type="RuleBase" id="RU000411"/>
    </source>
</evidence>
<dbReference type="Gene3D" id="2.30.39.10">
    <property type="entry name" value="Alpha-1-antitrypsin, domain 1"/>
    <property type="match status" value="1"/>
</dbReference>
<gene>
    <name evidence="6" type="primary">Dvir\GJ18186</name>
    <name evidence="6" type="ORF">Dvir_GJ18186</name>
</gene>
<dbReference type="FunCoup" id="B4MDT6">
    <property type="interactions" value="9"/>
</dbReference>
<dbReference type="Gene3D" id="3.30.497.10">
    <property type="entry name" value="Antithrombin, subunit I, domain 2"/>
    <property type="match status" value="1"/>
</dbReference>
<dbReference type="AlphaFoldDB" id="B4MDT6"/>
<organism evidence="6 7">
    <name type="scientific">Drosophila virilis</name>
    <name type="common">Fruit fly</name>
    <dbReference type="NCBI Taxonomy" id="7244"/>
    <lineage>
        <taxon>Eukaryota</taxon>
        <taxon>Metazoa</taxon>
        <taxon>Ecdysozoa</taxon>
        <taxon>Arthropoda</taxon>
        <taxon>Hexapoda</taxon>
        <taxon>Insecta</taxon>
        <taxon>Pterygota</taxon>
        <taxon>Neoptera</taxon>
        <taxon>Endopterygota</taxon>
        <taxon>Diptera</taxon>
        <taxon>Brachycera</taxon>
        <taxon>Muscomorpha</taxon>
        <taxon>Ephydroidea</taxon>
        <taxon>Drosophilidae</taxon>
        <taxon>Drosophila</taxon>
    </lineage>
</organism>
<dbReference type="HOGENOM" id="CLU_023330_0_1_1"/>
<dbReference type="InParanoid" id="B4MDT6"/>
<dbReference type="Proteomes" id="UP000008792">
    <property type="component" value="Unassembled WGS sequence"/>
</dbReference>
<dbReference type="eggNOG" id="KOG2392">
    <property type="taxonomic scope" value="Eukaryota"/>
</dbReference>
<dbReference type="OMA" id="QRMELPM"/>
<evidence type="ECO:0000256" key="1">
    <source>
        <dbReference type="ARBA" id="ARBA00009500"/>
    </source>
</evidence>
<keyword evidence="3" id="KW-0722">Serine protease inhibitor</keyword>
<dbReference type="KEGG" id="dvi:6635916"/>
<sequence length="384" mass="43145">MASGGTIIPPPSLSQIFFARNFFRALNEEEEVRVNNLIISPTAARSAMTLVFMGAGGKCADELRSGLILGFAKKLEIAKQHAEFISKDCVCSDKGVSMRIATGLYVKQDQELRPDFNLQAGEFFNTQADSLNFADAEGAMRQVNKWLERQTFNTVRDLLTPASFNVESNVILVNSLYFRAKWTKQFSVERTSLGDFAISEEQKMQLPMMRQAGQFRYGESRKLKSRILQLPFDESDVNMLLILPDETMGLAELESKLGEIDLNEVALKSVMHDVDITVPRFKFECDIDLKVPLKKLGIKRIFEKSAADLSGLFAKKSPQLITEARQKLYLNVNEAGCEIDANTPAETSTETSNPERKVFTADHPFVFAIRNFKSVYVVGHFVRP</sequence>
<dbReference type="Pfam" id="PF00079">
    <property type="entry name" value="Serpin"/>
    <property type="match status" value="1"/>
</dbReference>
<dbReference type="InterPro" id="IPR042185">
    <property type="entry name" value="Serpin_sf_2"/>
</dbReference>
<proteinExistence type="inferred from homology"/>
<dbReference type="InterPro" id="IPR036186">
    <property type="entry name" value="Serpin_sf"/>
</dbReference>
<dbReference type="PANTHER" id="PTHR11461">
    <property type="entry name" value="SERINE PROTEASE INHIBITOR, SERPIN"/>
    <property type="match status" value="1"/>
</dbReference>
<dbReference type="SMART" id="SM00093">
    <property type="entry name" value="SERPIN"/>
    <property type="match status" value="1"/>
</dbReference>
<dbReference type="GO" id="GO:0004867">
    <property type="term" value="F:serine-type endopeptidase inhibitor activity"/>
    <property type="evidence" value="ECO:0007669"/>
    <property type="project" value="UniProtKB-KW"/>
</dbReference>
<accession>B4MDT6</accession>
<feature type="domain" description="Serpin" evidence="5">
    <location>
        <begin position="20"/>
        <end position="384"/>
    </location>
</feature>
<evidence type="ECO:0000313" key="7">
    <source>
        <dbReference type="Proteomes" id="UP000008792"/>
    </source>
</evidence>
<dbReference type="GO" id="GO:0005615">
    <property type="term" value="C:extracellular space"/>
    <property type="evidence" value="ECO:0007669"/>
    <property type="project" value="InterPro"/>
</dbReference>
<dbReference type="InterPro" id="IPR023796">
    <property type="entry name" value="Serpin_dom"/>
</dbReference>
<dbReference type="PROSITE" id="PS00284">
    <property type="entry name" value="SERPIN"/>
    <property type="match status" value="1"/>
</dbReference>
<evidence type="ECO:0000256" key="3">
    <source>
        <dbReference type="ARBA" id="ARBA00022900"/>
    </source>
</evidence>
<dbReference type="InterPro" id="IPR023795">
    <property type="entry name" value="Serpin_CS"/>
</dbReference>
<dbReference type="SUPFAM" id="SSF56574">
    <property type="entry name" value="Serpins"/>
    <property type="match status" value="1"/>
</dbReference>
<dbReference type="EMBL" id="CH940662">
    <property type="protein sequence ID" value="EDW58701.1"/>
    <property type="molecule type" value="Genomic_DNA"/>
</dbReference>
<keyword evidence="2" id="KW-0646">Protease inhibitor</keyword>
<evidence type="ECO:0000313" key="6">
    <source>
        <dbReference type="EMBL" id="EDW58701.1"/>
    </source>
</evidence>
<dbReference type="PhylomeDB" id="B4MDT6"/>
<keyword evidence="7" id="KW-1185">Reference proteome</keyword>
<dbReference type="InterPro" id="IPR042178">
    <property type="entry name" value="Serpin_sf_1"/>
</dbReference>
<dbReference type="MEROPS" id="I04.067"/>
<dbReference type="InterPro" id="IPR000215">
    <property type="entry name" value="Serpin_fam"/>
</dbReference>
<dbReference type="OrthoDB" id="671595at2759"/>
<dbReference type="CDD" id="cd19954">
    <property type="entry name" value="serpin42Dd-like_insects"/>
    <property type="match status" value="1"/>
</dbReference>
<protein>
    <recommendedName>
        <fullName evidence="5">Serpin domain-containing protein</fullName>
    </recommendedName>
</protein>
<name>B4MDT6_DROVI</name>
<evidence type="ECO:0000259" key="5">
    <source>
        <dbReference type="SMART" id="SM00093"/>
    </source>
</evidence>
<reference evidence="6 7" key="1">
    <citation type="journal article" date="2007" name="Nature">
        <title>Evolution of genes and genomes on the Drosophila phylogeny.</title>
        <authorList>
            <consortium name="Drosophila 12 Genomes Consortium"/>
            <person name="Clark A.G."/>
            <person name="Eisen M.B."/>
            <person name="Smith D.R."/>
            <person name="Bergman C.M."/>
            <person name="Oliver B."/>
            <person name="Markow T.A."/>
            <person name="Kaufman T.C."/>
            <person name="Kellis M."/>
            <person name="Gelbart W."/>
            <person name="Iyer V.N."/>
            <person name="Pollard D.A."/>
            <person name="Sackton T.B."/>
            <person name="Larracuente A.M."/>
            <person name="Singh N.D."/>
            <person name="Abad J.P."/>
            <person name="Abt D.N."/>
            <person name="Adryan B."/>
            <person name="Aguade M."/>
            <person name="Akashi H."/>
            <person name="Anderson W.W."/>
            <person name="Aquadro C.F."/>
            <person name="Ardell D.H."/>
            <person name="Arguello R."/>
            <person name="Artieri C.G."/>
            <person name="Barbash D.A."/>
            <person name="Barker D."/>
            <person name="Barsanti P."/>
            <person name="Batterham P."/>
            <person name="Batzoglou S."/>
            <person name="Begun D."/>
            <person name="Bhutkar A."/>
            <person name="Blanco E."/>
            <person name="Bosak S.A."/>
            <person name="Bradley R.K."/>
            <person name="Brand A.D."/>
            <person name="Brent M.R."/>
            <person name="Brooks A.N."/>
            <person name="Brown R.H."/>
            <person name="Butlin R.K."/>
            <person name="Caggese C."/>
            <person name="Calvi B.R."/>
            <person name="Bernardo de Carvalho A."/>
            <person name="Caspi A."/>
            <person name="Castrezana S."/>
            <person name="Celniker S.E."/>
            <person name="Chang J.L."/>
            <person name="Chapple C."/>
            <person name="Chatterji S."/>
            <person name="Chinwalla A."/>
            <person name="Civetta A."/>
            <person name="Clifton S.W."/>
            <person name="Comeron J.M."/>
            <person name="Costello J.C."/>
            <person name="Coyne J.A."/>
            <person name="Daub J."/>
            <person name="David R.G."/>
            <person name="Delcher A.L."/>
            <person name="Delehaunty K."/>
            <person name="Do C.B."/>
            <person name="Ebling H."/>
            <person name="Edwards K."/>
            <person name="Eickbush T."/>
            <person name="Evans J.D."/>
            <person name="Filipski A."/>
            <person name="Findeiss S."/>
            <person name="Freyhult E."/>
            <person name="Fulton L."/>
            <person name="Fulton R."/>
            <person name="Garcia A.C."/>
            <person name="Gardiner A."/>
            <person name="Garfield D.A."/>
            <person name="Garvin B.E."/>
            <person name="Gibson G."/>
            <person name="Gilbert D."/>
            <person name="Gnerre S."/>
            <person name="Godfrey J."/>
            <person name="Good R."/>
            <person name="Gotea V."/>
            <person name="Gravely B."/>
            <person name="Greenberg A.J."/>
            <person name="Griffiths-Jones S."/>
            <person name="Gross S."/>
            <person name="Guigo R."/>
            <person name="Gustafson E.A."/>
            <person name="Haerty W."/>
            <person name="Hahn M.W."/>
            <person name="Halligan D.L."/>
            <person name="Halpern A.L."/>
            <person name="Halter G.M."/>
            <person name="Han M.V."/>
            <person name="Heger A."/>
            <person name="Hillier L."/>
            <person name="Hinrichs A.S."/>
            <person name="Holmes I."/>
            <person name="Hoskins R.A."/>
            <person name="Hubisz M.J."/>
            <person name="Hultmark D."/>
            <person name="Huntley M.A."/>
            <person name="Jaffe D.B."/>
            <person name="Jagadeeshan S."/>
            <person name="Jeck W.R."/>
            <person name="Johnson J."/>
            <person name="Jones C.D."/>
            <person name="Jordan W.C."/>
            <person name="Karpen G.H."/>
            <person name="Kataoka E."/>
            <person name="Keightley P.D."/>
            <person name="Kheradpour P."/>
            <person name="Kirkness E.F."/>
            <person name="Koerich L.B."/>
            <person name="Kristiansen K."/>
            <person name="Kudrna D."/>
            <person name="Kulathinal R.J."/>
            <person name="Kumar S."/>
            <person name="Kwok R."/>
            <person name="Lander E."/>
            <person name="Langley C.H."/>
            <person name="Lapoint R."/>
            <person name="Lazzaro B.P."/>
            <person name="Lee S.J."/>
            <person name="Levesque L."/>
            <person name="Li R."/>
            <person name="Lin C.F."/>
            <person name="Lin M.F."/>
            <person name="Lindblad-Toh K."/>
            <person name="Llopart A."/>
            <person name="Long M."/>
            <person name="Low L."/>
            <person name="Lozovsky E."/>
            <person name="Lu J."/>
            <person name="Luo M."/>
            <person name="Machado C.A."/>
            <person name="Makalowski W."/>
            <person name="Marzo M."/>
            <person name="Matsuda M."/>
            <person name="Matzkin L."/>
            <person name="McAllister B."/>
            <person name="McBride C.S."/>
            <person name="McKernan B."/>
            <person name="McKernan K."/>
            <person name="Mendez-Lago M."/>
            <person name="Minx P."/>
            <person name="Mollenhauer M.U."/>
            <person name="Montooth K."/>
            <person name="Mount S.M."/>
            <person name="Mu X."/>
            <person name="Myers E."/>
            <person name="Negre B."/>
            <person name="Newfeld S."/>
            <person name="Nielsen R."/>
            <person name="Noor M.A."/>
            <person name="O'Grady P."/>
            <person name="Pachter L."/>
            <person name="Papaceit M."/>
            <person name="Parisi M.J."/>
            <person name="Parisi M."/>
            <person name="Parts L."/>
            <person name="Pedersen J.S."/>
            <person name="Pesole G."/>
            <person name="Phillippy A.M."/>
            <person name="Ponting C.P."/>
            <person name="Pop M."/>
            <person name="Porcelli D."/>
            <person name="Powell J.R."/>
            <person name="Prohaska S."/>
            <person name="Pruitt K."/>
            <person name="Puig M."/>
            <person name="Quesneville H."/>
            <person name="Ram K.R."/>
            <person name="Rand D."/>
            <person name="Rasmussen M.D."/>
            <person name="Reed L.K."/>
            <person name="Reenan R."/>
            <person name="Reily A."/>
            <person name="Remington K.A."/>
            <person name="Rieger T.T."/>
            <person name="Ritchie M.G."/>
            <person name="Robin C."/>
            <person name="Rogers Y.H."/>
            <person name="Rohde C."/>
            <person name="Rozas J."/>
            <person name="Rubenfield M.J."/>
            <person name="Ruiz A."/>
            <person name="Russo S."/>
            <person name="Salzberg S.L."/>
            <person name="Sanchez-Gracia A."/>
            <person name="Saranga D.J."/>
            <person name="Sato H."/>
            <person name="Schaeffer S.W."/>
            <person name="Schatz M.C."/>
            <person name="Schlenke T."/>
            <person name="Schwartz R."/>
            <person name="Segarra C."/>
            <person name="Singh R.S."/>
            <person name="Sirot L."/>
            <person name="Sirota M."/>
            <person name="Sisneros N.B."/>
            <person name="Smith C.D."/>
            <person name="Smith T.F."/>
            <person name="Spieth J."/>
            <person name="Stage D.E."/>
            <person name="Stark A."/>
            <person name="Stephan W."/>
            <person name="Strausberg R.L."/>
            <person name="Strempel S."/>
            <person name="Sturgill D."/>
            <person name="Sutton G."/>
            <person name="Sutton G.G."/>
            <person name="Tao W."/>
            <person name="Teichmann S."/>
            <person name="Tobari Y.N."/>
            <person name="Tomimura Y."/>
            <person name="Tsolas J.M."/>
            <person name="Valente V.L."/>
            <person name="Venter E."/>
            <person name="Venter J.C."/>
            <person name="Vicario S."/>
            <person name="Vieira F.G."/>
            <person name="Vilella A.J."/>
            <person name="Villasante A."/>
            <person name="Walenz B."/>
            <person name="Wang J."/>
            <person name="Wasserman M."/>
            <person name="Watts T."/>
            <person name="Wilson D."/>
            <person name="Wilson R.K."/>
            <person name="Wing R.A."/>
            <person name="Wolfner M.F."/>
            <person name="Wong A."/>
            <person name="Wong G.K."/>
            <person name="Wu C.I."/>
            <person name="Wu G."/>
            <person name="Yamamoto D."/>
            <person name="Yang H.P."/>
            <person name="Yang S.P."/>
            <person name="Yorke J.A."/>
            <person name="Yoshida K."/>
            <person name="Zdobnov E."/>
            <person name="Zhang P."/>
            <person name="Zhang Y."/>
            <person name="Zimin A.V."/>
            <person name="Baldwin J."/>
            <person name="Abdouelleil A."/>
            <person name="Abdulkadir J."/>
            <person name="Abebe A."/>
            <person name="Abera B."/>
            <person name="Abreu J."/>
            <person name="Acer S.C."/>
            <person name="Aftuck L."/>
            <person name="Alexander A."/>
            <person name="An P."/>
            <person name="Anderson E."/>
            <person name="Anderson S."/>
            <person name="Arachi H."/>
            <person name="Azer M."/>
            <person name="Bachantsang P."/>
            <person name="Barry A."/>
            <person name="Bayul T."/>
            <person name="Berlin A."/>
            <person name="Bessette D."/>
            <person name="Bloom T."/>
            <person name="Blye J."/>
            <person name="Boguslavskiy L."/>
            <person name="Bonnet C."/>
            <person name="Boukhgalter B."/>
            <person name="Bourzgui I."/>
            <person name="Brown A."/>
            <person name="Cahill P."/>
            <person name="Channer S."/>
            <person name="Cheshatsang Y."/>
            <person name="Chuda L."/>
            <person name="Citroen M."/>
            <person name="Collymore A."/>
            <person name="Cooke P."/>
            <person name="Costello M."/>
            <person name="D'Aco K."/>
            <person name="Daza R."/>
            <person name="De Haan G."/>
            <person name="DeGray S."/>
            <person name="DeMaso C."/>
            <person name="Dhargay N."/>
            <person name="Dooley K."/>
            <person name="Dooley E."/>
            <person name="Doricent M."/>
            <person name="Dorje P."/>
            <person name="Dorjee K."/>
            <person name="Dupes A."/>
            <person name="Elong R."/>
            <person name="Falk J."/>
            <person name="Farina A."/>
            <person name="Faro S."/>
            <person name="Ferguson D."/>
            <person name="Fisher S."/>
            <person name="Foley C.D."/>
            <person name="Franke A."/>
            <person name="Friedrich D."/>
            <person name="Gadbois L."/>
            <person name="Gearin G."/>
            <person name="Gearin C.R."/>
            <person name="Giannoukos G."/>
            <person name="Goode T."/>
            <person name="Graham J."/>
            <person name="Grandbois E."/>
            <person name="Grewal S."/>
            <person name="Gyaltsen K."/>
            <person name="Hafez N."/>
            <person name="Hagos B."/>
            <person name="Hall J."/>
            <person name="Henson C."/>
            <person name="Hollinger A."/>
            <person name="Honan T."/>
            <person name="Huard M.D."/>
            <person name="Hughes L."/>
            <person name="Hurhula B."/>
            <person name="Husby M.E."/>
            <person name="Kamat A."/>
            <person name="Kanga B."/>
            <person name="Kashin S."/>
            <person name="Khazanovich D."/>
            <person name="Kisner P."/>
            <person name="Lance K."/>
            <person name="Lara M."/>
            <person name="Lee W."/>
            <person name="Lennon N."/>
            <person name="Letendre F."/>
            <person name="LeVine R."/>
            <person name="Lipovsky A."/>
            <person name="Liu X."/>
            <person name="Liu J."/>
            <person name="Liu S."/>
            <person name="Lokyitsang T."/>
            <person name="Lokyitsang Y."/>
            <person name="Lubonja R."/>
            <person name="Lui A."/>
            <person name="MacDonald P."/>
            <person name="Magnisalis V."/>
            <person name="Maru K."/>
            <person name="Matthews C."/>
            <person name="McCusker W."/>
            <person name="McDonough S."/>
            <person name="Mehta T."/>
            <person name="Meldrim J."/>
            <person name="Meneus L."/>
            <person name="Mihai O."/>
            <person name="Mihalev A."/>
            <person name="Mihova T."/>
            <person name="Mittelman R."/>
            <person name="Mlenga V."/>
            <person name="Montmayeur A."/>
            <person name="Mulrain L."/>
            <person name="Navidi A."/>
            <person name="Naylor J."/>
            <person name="Negash T."/>
            <person name="Nguyen T."/>
            <person name="Nguyen N."/>
            <person name="Nicol R."/>
            <person name="Norbu C."/>
            <person name="Norbu N."/>
            <person name="Novod N."/>
            <person name="O'Neill B."/>
            <person name="Osman S."/>
            <person name="Markiewicz E."/>
            <person name="Oyono O.L."/>
            <person name="Patti C."/>
            <person name="Phunkhang P."/>
            <person name="Pierre F."/>
            <person name="Priest M."/>
            <person name="Raghuraman S."/>
            <person name="Rege F."/>
            <person name="Reyes R."/>
            <person name="Rise C."/>
            <person name="Rogov P."/>
            <person name="Ross K."/>
            <person name="Ryan E."/>
            <person name="Settipalli S."/>
            <person name="Shea T."/>
            <person name="Sherpa N."/>
            <person name="Shi L."/>
            <person name="Shih D."/>
            <person name="Sparrow T."/>
            <person name="Spaulding J."/>
            <person name="Stalker J."/>
            <person name="Stange-Thomann N."/>
            <person name="Stavropoulos S."/>
            <person name="Stone C."/>
            <person name="Strader C."/>
            <person name="Tesfaye S."/>
            <person name="Thomson T."/>
            <person name="Thoulutsang Y."/>
            <person name="Thoulutsang D."/>
            <person name="Topham K."/>
            <person name="Topping I."/>
            <person name="Tsamla T."/>
            <person name="Vassiliev H."/>
            <person name="Vo A."/>
            <person name="Wangchuk T."/>
            <person name="Wangdi T."/>
            <person name="Weiand M."/>
            <person name="Wilkinson J."/>
            <person name="Wilson A."/>
            <person name="Yadav S."/>
            <person name="Young G."/>
            <person name="Yu Q."/>
            <person name="Zembek L."/>
            <person name="Zhong D."/>
            <person name="Zimmer A."/>
            <person name="Zwirko Z."/>
            <person name="Jaffe D.B."/>
            <person name="Alvarez P."/>
            <person name="Brockman W."/>
            <person name="Butler J."/>
            <person name="Chin C."/>
            <person name="Gnerre S."/>
            <person name="Grabherr M."/>
            <person name="Kleber M."/>
            <person name="Mauceli E."/>
            <person name="MacCallum I."/>
        </authorList>
    </citation>
    <scope>NUCLEOTIDE SEQUENCE [LARGE SCALE GENOMIC DNA]</scope>
    <source>
        <strain evidence="7">Tucson 15010-1051.87</strain>
    </source>
</reference>
<evidence type="ECO:0000256" key="2">
    <source>
        <dbReference type="ARBA" id="ARBA00022690"/>
    </source>
</evidence>